<dbReference type="NCBIfam" id="TIGR01455">
    <property type="entry name" value="glmM"/>
    <property type="match status" value="1"/>
</dbReference>
<dbReference type="InterPro" id="IPR016066">
    <property type="entry name" value="A-D-PHexomutase_CS"/>
</dbReference>
<dbReference type="FunFam" id="3.40.120.10:FF:000001">
    <property type="entry name" value="Phosphoglucosamine mutase"/>
    <property type="match status" value="1"/>
</dbReference>
<keyword evidence="2 8" id="KW-0597">Phosphoprotein</keyword>
<dbReference type="GO" id="GO:0005975">
    <property type="term" value="P:carbohydrate metabolic process"/>
    <property type="evidence" value="ECO:0007669"/>
    <property type="project" value="InterPro"/>
</dbReference>
<evidence type="ECO:0000259" key="13">
    <source>
        <dbReference type="Pfam" id="PF02879"/>
    </source>
</evidence>
<dbReference type="AlphaFoldDB" id="A0A1M5R258"/>
<dbReference type="GO" id="GO:0009252">
    <property type="term" value="P:peptidoglycan biosynthetic process"/>
    <property type="evidence" value="ECO:0007669"/>
    <property type="project" value="TreeGrafter"/>
</dbReference>
<dbReference type="GO" id="GO:0005829">
    <property type="term" value="C:cytosol"/>
    <property type="evidence" value="ECO:0007669"/>
    <property type="project" value="TreeGrafter"/>
</dbReference>
<evidence type="ECO:0000256" key="3">
    <source>
        <dbReference type="ARBA" id="ARBA00022723"/>
    </source>
</evidence>
<dbReference type="Proteomes" id="UP000242592">
    <property type="component" value="Unassembled WGS sequence"/>
</dbReference>
<dbReference type="InterPro" id="IPR005841">
    <property type="entry name" value="Alpha-D-phosphohexomutase_SF"/>
</dbReference>
<protein>
    <recommendedName>
        <fullName evidence="7 8">Phosphoglucosamine mutase</fullName>
        <ecNumber evidence="6 8">5.4.2.10</ecNumber>
    </recommendedName>
</protein>
<dbReference type="OrthoDB" id="9806956at2"/>
<evidence type="ECO:0000256" key="6">
    <source>
        <dbReference type="ARBA" id="ARBA00066330"/>
    </source>
</evidence>
<evidence type="ECO:0000256" key="9">
    <source>
        <dbReference type="RuleBase" id="RU004326"/>
    </source>
</evidence>
<dbReference type="InterPro" id="IPR006352">
    <property type="entry name" value="GlmM_bact"/>
</dbReference>
<evidence type="ECO:0000256" key="4">
    <source>
        <dbReference type="ARBA" id="ARBA00022842"/>
    </source>
</evidence>
<dbReference type="HAMAP" id="MF_01554_B">
    <property type="entry name" value="GlmM_B"/>
    <property type="match status" value="1"/>
</dbReference>
<feature type="domain" description="Alpha-D-phosphohexomutase alpha/beta/alpha" evidence="13">
    <location>
        <begin position="146"/>
        <end position="240"/>
    </location>
</feature>
<evidence type="ECO:0000256" key="10">
    <source>
        <dbReference type="RuleBase" id="RU004327"/>
    </source>
</evidence>
<evidence type="ECO:0000313" key="15">
    <source>
        <dbReference type="EMBL" id="SHH19873.1"/>
    </source>
</evidence>
<dbReference type="EC" id="5.4.2.10" evidence="6 8"/>
<dbReference type="FunFam" id="3.40.120.10:FF:000002">
    <property type="entry name" value="Phosphoglucosamine mutase"/>
    <property type="match status" value="1"/>
</dbReference>
<gene>
    <name evidence="8" type="primary">glmM</name>
    <name evidence="15" type="ORF">SAMN02745199_0267</name>
</gene>
<feature type="domain" description="Alpha-D-phosphohexomutase alpha/beta/alpha" evidence="14">
    <location>
        <begin position="245"/>
        <end position="354"/>
    </location>
</feature>
<dbReference type="CDD" id="cd05802">
    <property type="entry name" value="GlmM"/>
    <property type="match status" value="1"/>
</dbReference>
<evidence type="ECO:0000256" key="5">
    <source>
        <dbReference type="ARBA" id="ARBA00023235"/>
    </source>
</evidence>
<dbReference type="InterPro" id="IPR005844">
    <property type="entry name" value="A-D-PHexomutase_a/b/a-I"/>
</dbReference>
<dbReference type="GO" id="GO:0008966">
    <property type="term" value="F:phosphoglucosamine mutase activity"/>
    <property type="evidence" value="ECO:0007669"/>
    <property type="project" value="UniProtKB-UniRule"/>
</dbReference>
<dbReference type="PROSITE" id="PS00710">
    <property type="entry name" value="PGM_PMM"/>
    <property type="match status" value="1"/>
</dbReference>
<dbReference type="Pfam" id="PF02880">
    <property type="entry name" value="PGM_PMM_III"/>
    <property type="match status" value="1"/>
</dbReference>
<feature type="active site" description="Phosphoserine intermediate" evidence="8">
    <location>
        <position position="93"/>
    </location>
</feature>
<dbReference type="InterPro" id="IPR005846">
    <property type="entry name" value="A-D-PHexomutase_a/b/a-III"/>
</dbReference>
<dbReference type="InterPro" id="IPR016055">
    <property type="entry name" value="A-D-PHexomutase_a/b/a-I/II/III"/>
</dbReference>
<feature type="modified residue" description="Phosphoserine" evidence="8">
    <location>
        <position position="93"/>
    </location>
</feature>
<dbReference type="InterPro" id="IPR050060">
    <property type="entry name" value="Phosphoglucosamine_mutase"/>
</dbReference>
<evidence type="ECO:0000256" key="1">
    <source>
        <dbReference type="ARBA" id="ARBA00010231"/>
    </source>
</evidence>
<dbReference type="EMBL" id="FQXN01000001">
    <property type="protein sequence ID" value="SHH19873.1"/>
    <property type="molecule type" value="Genomic_DNA"/>
</dbReference>
<feature type="binding site" evidence="8">
    <location>
        <position position="229"/>
    </location>
    <ligand>
        <name>Mg(2+)</name>
        <dbReference type="ChEBI" id="CHEBI:18420"/>
    </ligand>
</feature>
<feature type="binding site" description="via phosphate group" evidence="8">
    <location>
        <position position="93"/>
    </location>
    <ligand>
        <name>Mg(2+)</name>
        <dbReference type="ChEBI" id="CHEBI:18420"/>
    </ligand>
</feature>
<accession>A0A1M5R258</accession>
<evidence type="ECO:0000256" key="2">
    <source>
        <dbReference type="ARBA" id="ARBA00022553"/>
    </source>
</evidence>
<dbReference type="Pfam" id="PF02878">
    <property type="entry name" value="PGM_PMM_I"/>
    <property type="match status" value="1"/>
</dbReference>
<keyword evidence="5 8" id="KW-0413">Isomerase</keyword>
<proteinExistence type="inferred from homology"/>
<comment type="cofactor">
    <cofactor evidence="8">
        <name>Mg(2+)</name>
        <dbReference type="ChEBI" id="CHEBI:18420"/>
    </cofactor>
    <text evidence="8">Binds 1 Mg(2+) ion per subunit.</text>
</comment>
<reference evidence="16" key="1">
    <citation type="submission" date="2016-11" db="EMBL/GenBank/DDBJ databases">
        <authorList>
            <person name="Varghese N."/>
            <person name="Submissions S."/>
        </authorList>
    </citation>
    <scope>NUCLEOTIDE SEQUENCE [LARGE SCALE GENOMIC DNA]</scope>
    <source>
        <strain evidence="16">DSM 15807</strain>
    </source>
</reference>
<comment type="catalytic activity">
    <reaction evidence="8 10">
        <text>alpha-D-glucosamine 1-phosphate = D-glucosamine 6-phosphate</text>
        <dbReference type="Rhea" id="RHEA:23424"/>
        <dbReference type="ChEBI" id="CHEBI:58516"/>
        <dbReference type="ChEBI" id="CHEBI:58725"/>
        <dbReference type="EC" id="5.4.2.10"/>
    </reaction>
</comment>
<dbReference type="GO" id="GO:0006048">
    <property type="term" value="P:UDP-N-acetylglucosamine biosynthetic process"/>
    <property type="evidence" value="ECO:0007669"/>
    <property type="project" value="TreeGrafter"/>
</dbReference>
<dbReference type="GO" id="GO:0000287">
    <property type="term" value="F:magnesium ion binding"/>
    <property type="evidence" value="ECO:0007669"/>
    <property type="project" value="UniProtKB-UniRule"/>
</dbReference>
<feature type="domain" description="Alpha-D-phosphohexomutase C-terminal" evidence="11">
    <location>
        <begin position="381"/>
        <end position="419"/>
    </location>
</feature>
<evidence type="ECO:0000259" key="14">
    <source>
        <dbReference type="Pfam" id="PF02880"/>
    </source>
</evidence>
<dbReference type="GO" id="GO:0004615">
    <property type="term" value="F:phosphomannomutase activity"/>
    <property type="evidence" value="ECO:0007669"/>
    <property type="project" value="TreeGrafter"/>
</dbReference>
<keyword evidence="16" id="KW-1185">Reference proteome</keyword>
<keyword evidence="4 8" id="KW-0460">Magnesium</keyword>
<dbReference type="InterPro" id="IPR005845">
    <property type="entry name" value="A-D-PHexomutase_a/b/a-II"/>
</dbReference>
<organism evidence="15 16">
    <name type="scientific">Thermosipho atlanticus DSM 15807</name>
    <dbReference type="NCBI Taxonomy" id="1123380"/>
    <lineage>
        <taxon>Bacteria</taxon>
        <taxon>Thermotogati</taxon>
        <taxon>Thermotogota</taxon>
        <taxon>Thermotogae</taxon>
        <taxon>Thermotogales</taxon>
        <taxon>Fervidobacteriaceae</taxon>
        <taxon>Thermosipho</taxon>
    </lineage>
</organism>
<dbReference type="STRING" id="1123380.SAMN02745199_0267"/>
<dbReference type="Pfam" id="PF02879">
    <property type="entry name" value="PGM_PMM_II"/>
    <property type="match status" value="1"/>
</dbReference>
<evidence type="ECO:0000259" key="11">
    <source>
        <dbReference type="Pfam" id="PF00408"/>
    </source>
</evidence>
<keyword evidence="3 8" id="KW-0479">Metal-binding</keyword>
<dbReference type="PRINTS" id="PR00509">
    <property type="entry name" value="PGMPMM"/>
</dbReference>
<dbReference type="Gene3D" id="3.30.310.50">
    <property type="entry name" value="Alpha-D-phosphohexomutase, C-terminal domain"/>
    <property type="match status" value="1"/>
</dbReference>
<dbReference type="RefSeq" id="WP_073071301.1">
    <property type="nucleotide sequence ID" value="NZ_FQXN01000001.1"/>
</dbReference>
<comment type="function">
    <text evidence="8 10">Catalyzes the conversion of glucosamine-6-phosphate to glucosamine-1-phosphate.</text>
</comment>
<evidence type="ECO:0000259" key="12">
    <source>
        <dbReference type="Pfam" id="PF02878"/>
    </source>
</evidence>
<dbReference type="Pfam" id="PF00408">
    <property type="entry name" value="PGM_PMM_IV"/>
    <property type="match status" value="1"/>
</dbReference>
<feature type="domain" description="Alpha-D-phosphohexomutase alpha/beta/alpha" evidence="12">
    <location>
        <begin position="2"/>
        <end position="127"/>
    </location>
</feature>
<sequence length="426" mass="47572">MKLFGTDGIRGVVNEFLTPDLAFRMGNAVGRIIDGRVFVAKDTRNTGDLLESALIAGLVSSGVDVYRCGIMPTPALALITKLEDSAGIMISASHNPPEYNGLKIIFKGYKLPDEIEERIENEMKNIKYVNYSEVGKVIDYQFAIEEYVNYIHKLYPNLNLNGIKILIDTANGATFNLNPMILESFGAKIKVINNKPDGFNINDNCGSTHPEHARKFLKDGDIAILHDGDGDRCIFLDESGEEVHGDKILGITACQMKNENRLSKNTVVLTILSNMGLEKYLTDNGIRVIRTRVGDRYILQEMLNNGFVLGGERSGHIIYLDRTTTGDGLITALEVLSVITKTGKSLFELASVIPDYPQVMLNLKVENKEIYKNKLVFEKIKEYKDYRIIIRPSGTEPVIRILVEGPNLEKSNEIAEEFYSLIESLL</sequence>
<dbReference type="InterPro" id="IPR005843">
    <property type="entry name" value="A-D-PHexomutase_C"/>
</dbReference>
<dbReference type="SUPFAM" id="SSF55957">
    <property type="entry name" value="Phosphoglucomutase, C-terminal domain"/>
    <property type="match status" value="1"/>
</dbReference>
<dbReference type="InterPro" id="IPR036900">
    <property type="entry name" value="A-D-PHexomutase_C_sf"/>
</dbReference>
<dbReference type="Gene3D" id="3.40.120.10">
    <property type="entry name" value="Alpha-D-Glucose-1,6-Bisphosphate, subunit A, domain 3"/>
    <property type="match status" value="3"/>
</dbReference>
<feature type="binding site" evidence="8">
    <location>
        <position position="231"/>
    </location>
    <ligand>
        <name>Mg(2+)</name>
        <dbReference type="ChEBI" id="CHEBI:18420"/>
    </ligand>
</feature>
<name>A0A1M5R258_9BACT</name>
<evidence type="ECO:0000313" key="16">
    <source>
        <dbReference type="Proteomes" id="UP000242592"/>
    </source>
</evidence>
<feature type="binding site" evidence="8">
    <location>
        <position position="227"/>
    </location>
    <ligand>
        <name>Mg(2+)</name>
        <dbReference type="ChEBI" id="CHEBI:18420"/>
    </ligand>
</feature>
<dbReference type="SUPFAM" id="SSF53738">
    <property type="entry name" value="Phosphoglucomutase, first 3 domains"/>
    <property type="match status" value="3"/>
</dbReference>
<comment type="similarity">
    <text evidence="1 8 9">Belongs to the phosphohexose mutase family.</text>
</comment>
<comment type="PTM">
    <text evidence="8">Activated by phosphorylation.</text>
</comment>
<dbReference type="PANTHER" id="PTHR42946">
    <property type="entry name" value="PHOSPHOHEXOSE MUTASE"/>
    <property type="match status" value="1"/>
</dbReference>
<dbReference type="PANTHER" id="PTHR42946:SF1">
    <property type="entry name" value="PHOSPHOGLUCOMUTASE (ALPHA-D-GLUCOSE-1,6-BISPHOSPHATE-DEPENDENT)"/>
    <property type="match status" value="1"/>
</dbReference>
<evidence type="ECO:0000256" key="7">
    <source>
        <dbReference type="ARBA" id="ARBA00068193"/>
    </source>
</evidence>
<evidence type="ECO:0000256" key="8">
    <source>
        <dbReference type="HAMAP-Rule" id="MF_01554"/>
    </source>
</evidence>